<accession>A0A558H020</accession>
<protein>
    <submittedName>
        <fullName evidence="2">Uncharacterized protein</fullName>
    </submittedName>
</protein>
<feature type="region of interest" description="Disordered" evidence="1">
    <location>
        <begin position="1"/>
        <end position="20"/>
    </location>
</feature>
<name>A0A558H020_PAENT</name>
<dbReference type="Proteomes" id="UP000316500">
    <property type="component" value="Unassembled WGS sequence"/>
</dbReference>
<evidence type="ECO:0000256" key="1">
    <source>
        <dbReference type="SAM" id="MobiDB-lite"/>
    </source>
</evidence>
<proteinExistence type="predicted"/>
<evidence type="ECO:0000313" key="2">
    <source>
        <dbReference type="EMBL" id="TVU62469.1"/>
    </source>
</evidence>
<gene>
    <name evidence="2" type="ORF">FQP90_12605</name>
</gene>
<dbReference type="AlphaFoldDB" id="A0A558H020"/>
<feature type="region of interest" description="Disordered" evidence="1">
    <location>
        <begin position="55"/>
        <end position="74"/>
    </location>
</feature>
<dbReference type="RefSeq" id="WP_144650862.1">
    <property type="nucleotide sequence ID" value="NZ_VNFK01000008.1"/>
</dbReference>
<comment type="caution">
    <text evidence="2">The sequence shown here is derived from an EMBL/GenBank/DDBJ whole genome shotgun (WGS) entry which is preliminary data.</text>
</comment>
<organism evidence="2 3">
    <name type="scientific">Paenarthrobacter nitroguajacolicus</name>
    <name type="common">Arthrobacter nitroguajacolicus</name>
    <dbReference type="NCBI Taxonomy" id="211146"/>
    <lineage>
        <taxon>Bacteria</taxon>
        <taxon>Bacillati</taxon>
        <taxon>Actinomycetota</taxon>
        <taxon>Actinomycetes</taxon>
        <taxon>Micrococcales</taxon>
        <taxon>Micrococcaceae</taxon>
        <taxon>Paenarthrobacter</taxon>
    </lineage>
</organism>
<dbReference type="EMBL" id="VNFK01000008">
    <property type="protein sequence ID" value="TVU62469.1"/>
    <property type="molecule type" value="Genomic_DNA"/>
</dbReference>
<feature type="compositionally biased region" description="Polar residues" evidence="1">
    <location>
        <begin position="1"/>
        <end position="12"/>
    </location>
</feature>
<sequence>MSEVNPSRTPASTAPVLHRPLDVQGHVQVTRSGSGSSINETYQDADGQHLWTLKRFPGAQVPDTSNNNNPEEVE</sequence>
<dbReference type="OrthoDB" id="9924414at2"/>
<reference evidence="2 3" key="1">
    <citation type="submission" date="2019-07" db="EMBL/GenBank/DDBJ databases">
        <title>Diversity of Bacteria from Kongsfjorden, Arctic.</title>
        <authorList>
            <person name="Yu Y."/>
        </authorList>
    </citation>
    <scope>NUCLEOTIDE SEQUENCE [LARGE SCALE GENOMIC DNA]</scope>
    <source>
        <strain evidence="2 3">SM1928</strain>
    </source>
</reference>
<feature type="compositionally biased region" description="Polar residues" evidence="1">
    <location>
        <begin position="62"/>
        <end position="74"/>
    </location>
</feature>
<evidence type="ECO:0000313" key="3">
    <source>
        <dbReference type="Proteomes" id="UP000316500"/>
    </source>
</evidence>